<organism evidence="7 8">
    <name type="scientific">Arcticibacterium luteifluviistationis</name>
    <dbReference type="NCBI Taxonomy" id="1784714"/>
    <lineage>
        <taxon>Bacteria</taxon>
        <taxon>Pseudomonadati</taxon>
        <taxon>Bacteroidota</taxon>
        <taxon>Cytophagia</taxon>
        <taxon>Cytophagales</taxon>
        <taxon>Leadbetterellaceae</taxon>
        <taxon>Arcticibacterium</taxon>
    </lineage>
</organism>
<evidence type="ECO:0000256" key="1">
    <source>
        <dbReference type="ARBA" id="ARBA00022485"/>
    </source>
</evidence>
<keyword evidence="8" id="KW-1185">Reference proteome</keyword>
<evidence type="ECO:0000256" key="6">
    <source>
        <dbReference type="SAM" id="SignalP"/>
    </source>
</evidence>
<dbReference type="GO" id="GO:0016491">
    <property type="term" value="F:oxidoreductase activity"/>
    <property type="evidence" value="ECO:0007669"/>
    <property type="project" value="UniProtKB-KW"/>
</dbReference>
<evidence type="ECO:0000256" key="2">
    <source>
        <dbReference type="ARBA" id="ARBA00022723"/>
    </source>
</evidence>
<evidence type="ECO:0000313" key="8">
    <source>
        <dbReference type="Proteomes" id="UP000249873"/>
    </source>
</evidence>
<dbReference type="PANTHER" id="PTHR43498:SF1">
    <property type="entry name" value="COB--COM HETERODISULFIDE REDUCTASE IRON-SULFUR SUBUNIT A"/>
    <property type="match status" value="1"/>
</dbReference>
<name>A0A2Z4GIG2_9BACT</name>
<reference evidence="7 8" key="1">
    <citation type="submission" date="2018-05" db="EMBL/GenBank/DDBJ databases">
        <title>Complete genome sequence of Arcticibacterium luteifluviistationis SM1504T, a cytophagaceae bacterium isolated from Arctic surface seawater.</title>
        <authorList>
            <person name="Li Y."/>
            <person name="Qin Q.-L."/>
        </authorList>
    </citation>
    <scope>NUCLEOTIDE SEQUENCE [LARGE SCALE GENOMIC DNA]</scope>
    <source>
        <strain evidence="7 8">SM1504</strain>
    </source>
</reference>
<proteinExistence type="predicted"/>
<dbReference type="GO" id="GO:0051539">
    <property type="term" value="F:4 iron, 4 sulfur cluster binding"/>
    <property type="evidence" value="ECO:0007669"/>
    <property type="project" value="UniProtKB-KW"/>
</dbReference>
<evidence type="ECO:0000256" key="4">
    <source>
        <dbReference type="ARBA" id="ARBA00023004"/>
    </source>
</evidence>
<dbReference type="Gene3D" id="3.50.50.60">
    <property type="entry name" value="FAD/NAD(P)-binding domain"/>
    <property type="match status" value="1"/>
</dbReference>
<evidence type="ECO:0000256" key="3">
    <source>
        <dbReference type="ARBA" id="ARBA00023002"/>
    </source>
</evidence>
<dbReference type="Proteomes" id="UP000249873">
    <property type="component" value="Chromosome"/>
</dbReference>
<dbReference type="InterPro" id="IPR036188">
    <property type="entry name" value="FAD/NAD-bd_sf"/>
</dbReference>
<dbReference type="GO" id="GO:0046872">
    <property type="term" value="F:metal ion binding"/>
    <property type="evidence" value="ECO:0007669"/>
    <property type="project" value="UniProtKB-KW"/>
</dbReference>
<dbReference type="KEGG" id="als:DJ013_11590"/>
<keyword evidence="2" id="KW-0479">Metal-binding</keyword>
<accession>A0A2Z4GIG2</accession>
<dbReference type="Pfam" id="PF12831">
    <property type="entry name" value="FAD_oxidored"/>
    <property type="match status" value="1"/>
</dbReference>
<keyword evidence="4" id="KW-0408">Iron</keyword>
<dbReference type="SUPFAM" id="SSF51905">
    <property type="entry name" value="FAD/NAD(P)-binding domain"/>
    <property type="match status" value="1"/>
</dbReference>
<sequence length="451" mass="49143">MKRRAILKSMGVASLGVVTPAFANKESLVPTHTIKEQSLSTEILIVGGGTAGTIAAIQAGRTGAKTTLIESGSQLGGTTTTGGVAFPGIFHAWGKQIIGGIGWELVMDCVTLNGDKLPNFSKIPDRHWKHQVTINASLYTLLAEEKCLDAGVKIRYYESPTQIEFQNGKWIVETIGKGTKTTITCNQIIDCTGNALIASMAGYDVLKEEDTQPGSLIFRLGGYDYNSLDLNKIPKEHQRVLRQNMLENSERESREHTYVPYSYVYVKGADSTTSESHTHANNMGRKTLLNVVRTLKTLPGCEDLKIVDLKTETAVRETYRIDGLYKINQTDYTSGKVFDDAVSHSFYPVDLHRDGKSIYQEFLKPGVVASIPLRSLIPKGSQNFLVAGRCVSSDRLANSALRVQASCMGMGQAAAVAAVLASRQGISPQEVDFNEIKELLEKHGAIVPSKS</sequence>
<keyword evidence="3" id="KW-0560">Oxidoreductase</keyword>
<evidence type="ECO:0000256" key="5">
    <source>
        <dbReference type="ARBA" id="ARBA00023014"/>
    </source>
</evidence>
<dbReference type="OrthoDB" id="9777740at2"/>
<keyword evidence="1" id="KW-0004">4Fe-4S</keyword>
<gene>
    <name evidence="7" type="ORF">DJ013_11590</name>
</gene>
<dbReference type="EMBL" id="CP029480">
    <property type="protein sequence ID" value="AWW00885.1"/>
    <property type="molecule type" value="Genomic_DNA"/>
</dbReference>
<evidence type="ECO:0000313" key="7">
    <source>
        <dbReference type="EMBL" id="AWW00885.1"/>
    </source>
</evidence>
<keyword evidence="6" id="KW-0732">Signal</keyword>
<protein>
    <submittedName>
        <fullName evidence="7">FAD-dependent oxidoreductase</fullName>
    </submittedName>
</protein>
<dbReference type="PANTHER" id="PTHR43498">
    <property type="entry name" value="FERREDOXIN:COB-COM HETERODISULFIDE REDUCTASE SUBUNIT A"/>
    <property type="match status" value="1"/>
</dbReference>
<keyword evidence="5" id="KW-0411">Iron-sulfur</keyword>
<feature type="signal peptide" evidence="6">
    <location>
        <begin position="1"/>
        <end position="23"/>
    </location>
</feature>
<feature type="chain" id="PRO_5016351519" evidence="6">
    <location>
        <begin position="24"/>
        <end position="451"/>
    </location>
</feature>
<dbReference type="InterPro" id="IPR039650">
    <property type="entry name" value="HdrA-like"/>
</dbReference>
<dbReference type="RefSeq" id="WP_111374251.1">
    <property type="nucleotide sequence ID" value="NZ_CP029480.1"/>
</dbReference>
<dbReference type="AlphaFoldDB" id="A0A2Z4GIG2"/>